<feature type="domain" description="Arginine repressor DNA-binding" evidence="10">
    <location>
        <begin position="6"/>
        <end position="73"/>
    </location>
</feature>
<keyword evidence="7 8" id="KW-0804">Transcription</keyword>
<keyword evidence="6 8" id="KW-0238">DNA-binding</keyword>
<evidence type="ECO:0000256" key="8">
    <source>
        <dbReference type="HAMAP-Rule" id="MF_00173"/>
    </source>
</evidence>
<evidence type="ECO:0000256" key="9">
    <source>
        <dbReference type="NCBIfam" id="TIGR01529"/>
    </source>
</evidence>
<organism evidence="12 13">
    <name type="scientific">Citricoccus muralis</name>
    <dbReference type="NCBI Taxonomy" id="169134"/>
    <lineage>
        <taxon>Bacteria</taxon>
        <taxon>Bacillati</taxon>
        <taxon>Actinomycetota</taxon>
        <taxon>Actinomycetes</taxon>
        <taxon>Micrococcales</taxon>
        <taxon>Micrococcaceae</taxon>
        <taxon>Citricoccus</taxon>
    </lineage>
</organism>
<comment type="pathway">
    <text evidence="8">Amino-acid biosynthesis; L-arginine biosynthesis [regulation].</text>
</comment>
<protein>
    <recommendedName>
        <fullName evidence="8 9">Arginine repressor</fullName>
    </recommendedName>
</protein>
<dbReference type="Pfam" id="PF01316">
    <property type="entry name" value="Arg_repressor"/>
    <property type="match status" value="1"/>
</dbReference>
<dbReference type="OrthoDB" id="7060358at2"/>
<evidence type="ECO:0000259" key="10">
    <source>
        <dbReference type="Pfam" id="PF01316"/>
    </source>
</evidence>
<dbReference type="GO" id="GO:0051259">
    <property type="term" value="P:protein complex oligomerization"/>
    <property type="evidence" value="ECO:0007669"/>
    <property type="project" value="InterPro"/>
</dbReference>
<evidence type="ECO:0000313" key="13">
    <source>
        <dbReference type="Proteomes" id="UP000256727"/>
    </source>
</evidence>
<keyword evidence="8" id="KW-0055">Arginine biosynthesis</keyword>
<keyword evidence="5 8" id="KW-0805">Transcription regulation</keyword>
<evidence type="ECO:0000256" key="5">
    <source>
        <dbReference type="ARBA" id="ARBA00023015"/>
    </source>
</evidence>
<dbReference type="EMBL" id="QREH01000001">
    <property type="protein sequence ID" value="REE03433.1"/>
    <property type="molecule type" value="Genomic_DNA"/>
</dbReference>
<dbReference type="InterPro" id="IPR001669">
    <property type="entry name" value="Arg_repress"/>
</dbReference>
<dbReference type="Gene3D" id="3.30.1360.40">
    <property type="match status" value="1"/>
</dbReference>
<dbReference type="InterPro" id="IPR036390">
    <property type="entry name" value="WH_DNA-bd_sf"/>
</dbReference>
<dbReference type="UniPathway" id="UPA00068"/>
<keyword evidence="3 8" id="KW-0963">Cytoplasm</keyword>
<evidence type="ECO:0000256" key="2">
    <source>
        <dbReference type="ARBA" id="ARBA00008316"/>
    </source>
</evidence>
<comment type="function">
    <text evidence="8">Regulates arginine biosynthesis genes.</text>
</comment>
<dbReference type="InterPro" id="IPR020899">
    <property type="entry name" value="Arg_repress_C"/>
</dbReference>
<name>A0A3D9LE51_9MICC</name>
<dbReference type="GO" id="GO:1900079">
    <property type="term" value="P:regulation of arginine biosynthetic process"/>
    <property type="evidence" value="ECO:0007669"/>
    <property type="project" value="UniProtKB-UniRule"/>
</dbReference>
<dbReference type="PANTHER" id="PTHR34471:SF1">
    <property type="entry name" value="ARGININE REPRESSOR"/>
    <property type="match status" value="1"/>
</dbReference>
<evidence type="ECO:0000313" key="12">
    <source>
        <dbReference type="EMBL" id="REE03433.1"/>
    </source>
</evidence>
<dbReference type="InterPro" id="IPR020900">
    <property type="entry name" value="Arg_repress_DNA-bd"/>
</dbReference>
<dbReference type="PRINTS" id="PR01467">
    <property type="entry name" value="ARGREPRESSOR"/>
</dbReference>
<proteinExistence type="inferred from homology"/>
<sequence>MSAPATKTARQAAIKDVLAATDVHSQAELLAELSARGVSVTQGTLSRDLVELGAYRVRADSGQLVYSVPPEGPVPGDLAARRAPEALEHRLSSLCRDLLVAAESSANLVILRTPPGAAQFLASVIDQSRQPDILGTIAGDDTIMIVTRAPDGGVAVAGRFLEYAG</sequence>
<dbReference type="HAMAP" id="MF_00173">
    <property type="entry name" value="Arg_repressor"/>
    <property type="match status" value="1"/>
</dbReference>
<dbReference type="Pfam" id="PF02863">
    <property type="entry name" value="Arg_repressor_C"/>
    <property type="match status" value="1"/>
</dbReference>
<dbReference type="SUPFAM" id="SSF46785">
    <property type="entry name" value="Winged helix' DNA-binding domain"/>
    <property type="match status" value="1"/>
</dbReference>
<dbReference type="Gene3D" id="1.10.10.10">
    <property type="entry name" value="Winged helix-like DNA-binding domain superfamily/Winged helix DNA-binding domain"/>
    <property type="match status" value="1"/>
</dbReference>
<keyword evidence="4 8" id="KW-0678">Repressor</keyword>
<dbReference type="PANTHER" id="PTHR34471">
    <property type="entry name" value="ARGININE REPRESSOR"/>
    <property type="match status" value="1"/>
</dbReference>
<accession>A0A3D9LE51</accession>
<evidence type="ECO:0000256" key="3">
    <source>
        <dbReference type="ARBA" id="ARBA00022490"/>
    </source>
</evidence>
<evidence type="ECO:0000256" key="4">
    <source>
        <dbReference type="ARBA" id="ARBA00022491"/>
    </source>
</evidence>
<dbReference type="InterPro" id="IPR036388">
    <property type="entry name" value="WH-like_DNA-bd_sf"/>
</dbReference>
<dbReference type="SUPFAM" id="SSF55252">
    <property type="entry name" value="C-terminal domain of arginine repressor"/>
    <property type="match status" value="1"/>
</dbReference>
<dbReference type="GO" id="GO:0005737">
    <property type="term" value="C:cytoplasm"/>
    <property type="evidence" value="ECO:0007669"/>
    <property type="project" value="UniProtKB-SubCell"/>
</dbReference>
<evidence type="ECO:0000259" key="11">
    <source>
        <dbReference type="Pfam" id="PF02863"/>
    </source>
</evidence>
<comment type="similarity">
    <text evidence="2 8">Belongs to the ArgR family.</text>
</comment>
<dbReference type="InterPro" id="IPR036251">
    <property type="entry name" value="Arg_repress_C_sf"/>
</dbReference>
<feature type="domain" description="Arginine repressor C-terminal" evidence="11">
    <location>
        <begin position="95"/>
        <end position="160"/>
    </location>
</feature>
<dbReference type="GO" id="GO:0006526">
    <property type="term" value="P:L-arginine biosynthetic process"/>
    <property type="evidence" value="ECO:0007669"/>
    <property type="project" value="UniProtKB-UniPathway"/>
</dbReference>
<keyword evidence="13" id="KW-1185">Reference proteome</keyword>
<dbReference type="AlphaFoldDB" id="A0A3D9LE51"/>
<dbReference type="GO" id="GO:0034618">
    <property type="term" value="F:arginine binding"/>
    <property type="evidence" value="ECO:0007669"/>
    <property type="project" value="InterPro"/>
</dbReference>
<dbReference type="NCBIfam" id="TIGR01529">
    <property type="entry name" value="argR_whole"/>
    <property type="match status" value="1"/>
</dbReference>
<comment type="caution">
    <text evidence="12">The sequence shown here is derived from an EMBL/GenBank/DDBJ whole genome shotgun (WGS) entry which is preliminary data.</text>
</comment>
<evidence type="ECO:0000256" key="6">
    <source>
        <dbReference type="ARBA" id="ARBA00023125"/>
    </source>
</evidence>
<comment type="subcellular location">
    <subcellularLocation>
        <location evidence="1 8">Cytoplasm</location>
    </subcellularLocation>
</comment>
<evidence type="ECO:0000256" key="7">
    <source>
        <dbReference type="ARBA" id="ARBA00023163"/>
    </source>
</evidence>
<evidence type="ECO:0000256" key="1">
    <source>
        <dbReference type="ARBA" id="ARBA00004496"/>
    </source>
</evidence>
<gene>
    <name evidence="8" type="primary">argR</name>
    <name evidence="12" type="ORF">C8E99_1244</name>
</gene>
<reference evidence="12 13" key="1">
    <citation type="submission" date="2018-07" db="EMBL/GenBank/DDBJ databases">
        <title>Sequencing the genomes of 1000 actinobacteria strains.</title>
        <authorList>
            <person name="Klenk H.-P."/>
        </authorList>
    </citation>
    <scope>NUCLEOTIDE SEQUENCE [LARGE SCALE GENOMIC DNA]</scope>
    <source>
        <strain evidence="12 13">DSM 14442</strain>
    </source>
</reference>
<dbReference type="Proteomes" id="UP000256727">
    <property type="component" value="Unassembled WGS sequence"/>
</dbReference>
<dbReference type="GO" id="GO:0003700">
    <property type="term" value="F:DNA-binding transcription factor activity"/>
    <property type="evidence" value="ECO:0007669"/>
    <property type="project" value="UniProtKB-UniRule"/>
</dbReference>
<dbReference type="RefSeq" id="WP_115931552.1">
    <property type="nucleotide sequence ID" value="NZ_QREH01000001.1"/>
</dbReference>
<dbReference type="GO" id="GO:0003677">
    <property type="term" value="F:DNA binding"/>
    <property type="evidence" value="ECO:0007669"/>
    <property type="project" value="UniProtKB-KW"/>
</dbReference>
<keyword evidence="8" id="KW-0028">Amino-acid biosynthesis</keyword>